<keyword evidence="4" id="KW-0479">Metal-binding</keyword>
<dbReference type="GO" id="GO:0030894">
    <property type="term" value="C:replisome"/>
    <property type="evidence" value="ECO:0007669"/>
    <property type="project" value="TreeGrafter"/>
</dbReference>
<evidence type="ECO:0000313" key="20">
    <source>
        <dbReference type="Proteomes" id="UP000216451"/>
    </source>
</evidence>
<dbReference type="EC" id="5.6.2.4" evidence="12"/>
<evidence type="ECO:0000256" key="1">
    <source>
        <dbReference type="ARBA" id="ARBA00001946"/>
    </source>
</evidence>
<evidence type="ECO:0000256" key="4">
    <source>
        <dbReference type="ARBA" id="ARBA00022723"/>
    </source>
</evidence>
<dbReference type="InterPro" id="IPR001650">
    <property type="entry name" value="Helicase_C-like"/>
</dbReference>
<evidence type="ECO:0000256" key="11">
    <source>
        <dbReference type="ARBA" id="ARBA00034617"/>
    </source>
</evidence>
<dbReference type="PANTHER" id="PTHR13710:SF105">
    <property type="entry name" value="ATP-DEPENDENT DNA HELICASE Q1"/>
    <property type="match status" value="1"/>
</dbReference>
<evidence type="ECO:0000259" key="17">
    <source>
        <dbReference type="PROSITE" id="PS51192"/>
    </source>
</evidence>
<evidence type="ECO:0000256" key="5">
    <source>
        <dbReference type="ARBA" id="ARBA00022741"/>
    </source>
</evidence>
<dbReference type="Pfam" id="PF00570">
    <property type="entry name" value="HRDC"/>
    <property type="match status" value="1"/>
</dbReference>
<name>A0A261G6T2_9BIFI</name>
<reference evidence="19 20" key="1">
    <citation type="journal article" date="2017" name="BMC Genomics">
        <title>Comparative genomic and phylogenomic analyses of the Bifidobacteriaceae family.</title>
        <authorList>
            <person name="Lugli G.A."/>
            <person name="Milani C."/>
            <person name="Turroni F."/>
            <person name="Duranti S."/>
            <person name="Mancabelli L."/>
            <person name="Mangifesta M."/>
            <person name="Ferrario C."/>
            <person name="Modesto M."/>
            <person name="Mattarelli P."/>
            <person name="Jiri K."/>
            <person name="van Sinderen D."/>
            <person name="Ventura M."/>
        </authorList>
    </citation>
    <scope>NUCLEOTIDE SEQUENCE [LARGE SCALE GENOMIC DNA]</scope>
    <source>
        <strain evidence="19 20">LMG 28769</strain>
    </source>
</reference>
<dbReference type="InterPro" id="IPR011545">
    <property type="entry name" value="DEAD/DEAH_box_helicase_dom"/>
</dbReference>
<dbReference type="Pfam" id="PF09382">
    <property type="entry name" value="RQC"/>
    <property type="match status" value="1"/>
</dbReference>
<evidence type="ECO:0000259" key="16">
    <source>
        <dbReference type="PROSITE" id="PS50967"/>
    </source>
</evidence>
<dbReference type="GO" id="GO:0006281">
    <property type="term" value="P:DNA repair"/>
    <property type="evidence" value="ECO:0007669"/>
    <property type="project" value="InterPro"/>
</dbReference>
<accession>A0A261G6T2</accession>
<dbReference type="InterPro" id="IPR044876">
    <property type="entry name" value="HRDC_dom_sf"/>
</dbReference>
<dbReference type="GO" id="GO:0006260">
    <property type="term" value="P:DNA replication"/>
    <property type="evidence" value="ECO:0007669"/>
    <property type="project" value="InterPro"/>
</dbReference>
<dbReference type="Gene3D" id="1.10.150.80">
    <property type="entry name" value="HRDC domain"/>
    <property type="match status" value="1"/>
</dbReference>
<dbReference type="GO" id="GO:0005524">
    <property type="term" value="F:ATP binding"/>
    <property type="evidence" value="ECO:0007669"/>
    <property type="project" value="UniProtKB-KW"/>
</dbReference>
<feature type="domain" description="HRDC" evidence="16">
    <location>
        <begin position="616"/>
        <end position="692"/>
    </location>
</feature>
<dbReference type="PROSITE" id="PS51194">
    <property type="entry name" value="HELICASE_CTER"/>
    <property type="match status" value="1"/>
</dbReference>
<comment type="cofactor">
    <cofactor evidence="2">
        <name>Zn(2+)</name>
        <dbReference type="ChEBI" id="CHEBI:29105"/>
    </cofactor>
</comment>
<comment type="caution">
    <text evidence="19">The sequence shown here is derived from an EMBL/GenBank/DDBJ whole genome shotgun (WGS) entry which is preliminary data.</text>
</comment>
<feature type="domain" description="Helicase ATP-binding" evidence="17">
    <location>
        <begin position="63"/>
        <end position="232"/>
    </location>
</feature>
<dbReference type="InterPro" id="IPR036388">
    <property type="entry name" value="WH-like_DNA-bd_sf"/>
</dbReference>
<dbReference type="InterPro" id="IPR027417">
    <property type="entry name" value="P-loop_NTPase"/>
</dbReference>
<gene>
    <name evidence="19" type="ORF">BAQU_1201</name>
</gene>
<dbReference type="InterPro" id="IPR010997">
    <property type="entry name" value="HRDC-like_sf"/>
</dbReference>
<dbReference type="EMBL" id="MWXA01000005">
    <property type="protein sequence ID" value="OZG67129.1"/>
    <property type="molecule type" value="Genomic_DNA"/>
</dbReference>
<dbReference type="CDD" id="cd18794">
    <property type="entry name" value="SF2_C_RecQ"/>
    <property type="match status" value="1"/>
</dbReference>
<keyword evidence="5" id="KW-0547">Nucleotide-binding</keyword>
<evidence type="ECO:0000256" key="6">
    <source>
        <dbReference type="ARBA" id="ARBA00022801"/>
    </source>
</evidence>
<feature type="compositionally biased region" description="Basic and acidic residues" evidence="15">
    <location>
        <begin position="606"/>
        <end position="617"/>
    </location>
</feature>
<organism evidence="19 20">
    <name type="scientific">Bifidobacterium aquikefiri</name>
    <dbReference type="NCBI Taxonomy" id="1653207"/>
    <lineage>
        <taxon>Bacteria</taxon>
        <taxon>Bacillati</taxon>
        <taxon>Actinomycetota</taxon>
        <taxon>Actinomycetes</taxon>
        <taxon>Bifidobacteriales</taxon>
        <taxon>Bifidobacteriaceae</taxon>
        <taxon>Bifidobacterium</taxon>
    </lineage>
</organism>
<evidence type="ECO:0000256" key="10">
    <source>
        <dbReference type="ARBA" id="ARBA00023235"/>
    </source>
</evidence>
<proteinExistence type="inferred from homology"/>
<evidence type="ECO:0000256" key="8">
    <source>
        <dbReference type="ARBA" id="ARBA00022840"/>
    </source>
</evidence>
<dbReference type="GO" id="GO:0016787">
    <property type="term" value="F:hydrolase activity"/>
    <property type="evidence" value="ECO:0007669"/>
    <property type="project" value="UniProtKB-KW"/>
</dbReference>
<dbReference type="GO" id="GO:0006310">
    <property type="term" value="P:DNA recombination"/>
    <property type="evidence" value="ECO:0007669"/>
    <property type="project" value="InterPro"/>
</dbReference>
<dbReference type="SUPFAM" id="SSF52540">
    <property type="entry name" value="P-loop containing nucleoside triphosphate hydrolases"/>
    <property type="match status" value="1"/>
</dbReference>
<evidence type="ECO:0000313" key="19">
    <source>
        <dbReference type="EMBL" id="OZG67129.1"/>
    </source>
</evidence>
<dbReference type="SUPFAM" id="SSF46785">
    <property type="entry name" value="Winged helix' DNA-binding domain"/>
    <property type="match status" value="1"/>
</dbReference>
<dbReference type="PANTHER" id="PTHR13710">
    <property type="entry name" value="DNA HELICASE RECQ FAMILY MEMBER"/>
    <property type="match status" value="1"/>
</dbReference>
<comment type="catalytic activity">
    <reaction evidence="11">
        <text>Couples ATP hydrolysis with the unwinding of duplex DNA by translocating in the 3'-5' direction.</text>
        <dbReference type="EC" id="5.6.2.4"/>
    </reaction>
</comment>
<dbReference type="SUPFAM" id="SSF47819">
    <property type="entry name" value="HRDC-like"/>
    <property type="match status" value="1"/>
</dbReference>
<keyword evidence="7 19" id="KW-0347">Helicase</keyword>
<dbReference type="Pfam" id="PF16124">
    <property type="entry name" value="RecQ_Zn_bind"/>
    <property type="match status" value="1"/>
</dbReference>
<dbReference type="InterPro" id="IPR018982">
    <property type="entry name" value="RQC_domain"/>
</dbReference>
<dbReference type="Gene3D" id="1.10.10.10">
    <property type="entry name" value="Winged helix-like DNA-binding domain superfamily/Winged helix DNA-binding domain"/>
    <property type="match status" value="1"/>
</dbReference>
<dbReference type="FunFam" id="3.40.50.300:FF:001456">
    <property type="entry name" value="ATP-dependent DNA helicase"/>
    <property type="match status" value="1"/>
</dbReference>
<dbReference type="FunFam" id="3.40.50.300:FF:000296">
    <property type="entry name" value="ATP-dependent DNA helicase RecQ"/>
    <property type="match status" value="1"/>
</dbReference>
<dbReference type="PROSITE" id="PS51192">
    <property type="entry name" value="HELICASE_ATP_BIND_1"/>
    <property type="match status" value="1"/>
</dbReference>
<dbReference type="Proteomes" id="UP000216451">
    <property type="component" value="Unassembled WGS sequence"/>
</dbReference>
<dbReference type="GO" id="GO:0046872">
    <property type="term" value="F:metal ion binding"/>
    <property type="evidence" value="ECO:0007669"/>
    <property type="project" value="UniProtKB-KW"/>
</dbReference>
<dbReference type="SMART" id="SM00956">
    <property type="entry name" value="RQC"/>
    <property type="match status" value="1"/>
</dbReference>
<evidence type="ECO:0000256" key="2">
    <source>
        <dbReference type="ARBA" id="ARBA00001947"/>
    </source>
</evidence>
<sequence>MIRLWLRYSSDRWLGSYGFTIHARMTRCGLTVVCMVTDEAQAQSALHRYFGYDSFRKGQAGVVSAIVHGRDSLAVMPTGAGKSVCYQIPSVLLPGITIVVSPLLSLMRDQVDVLDDVGIAAAFLNSTQTVDEQREVLSKAYSNAYHLLYVAPERLTEPFFIAACKRLQISAVAVDEAHCISQWGQDFRPAYLDIGTFIATLPHRPVVAAFTATATEKVQEDIVRILHLHDPLLTVTGFDRPNLFLDVQRMTKSEKEAWILRYVVEHTDESGIIYCATRKETDAIANALQSHGLRAACYHAGLSHEERREAQRAFVNDDAQVVVATNAFGMGIDKSNVRYVIHHNMPESIEAYYQEAGRAGRDGEDSRCTLLWNESDIVLRRRFLESAGSNDRMTPEEEQQVQQTRNRLLQSMIGYCRTVNCLHRYILQYFGQRNDNSGVISSRRASSDPSSVEAMHTDIPREQSTASRLVESCGHCSNCMSTIVSDDVTTVALAIGRCVSAINQRYGMTMVVRILRGSQSQQVLQYGLNNIPQFGALRECSEAAVRDVLNQMTVDDLLAVTPGRMPIIIFGTRAARLAAPDFHYEIKHRTRSGKTGNPHADLAGTMRDEQHDTSDDPMDERLFQCLRGVRKRIADEMGKPPYIVFSDRSLRDMVRRRPTDKDSMLEVNGVGEHKWQSYGKQFIDAIAECCRQ</sequence>
<dbReference type="InterPro" id="IPR036390">
    <property type="entry name" value="WH_DNA-bd_sf"/>
</dbReference>
<dbReference type="GO" id="GO:0005737">
    <property type="term" value="C:cytoplasm"/>
    <property type="evidence" value="ECO:0007669"/>
    <property type="project" value="TreeGrafter"/>
</dbReference>
<keyword evidence="6" id="KW-0378">Hydrolase</keyword>
<dbReference type="SMART" id="SM00341">
    <property type="entry name" value="HRDC"/>
    <property type="match status" value="1"/>
</dbReference>
<comment type="similarity">
    <text evidence="3">Belongs to the helicase family. RecQ subfamily.</text>
</comment>
<evidence type="ECO:0000256" key="3">
    <source>
        <dbReference type="ARBA" id="ARBA00005446"/>
    </source>
</evidence>
<evidence type="ECO:0000256" key="15">
    <source>
        <dbReference type="SAM" id="MobiDB-lite"/>
    </source>
</evidence>
<dbReference type="CDD" id="cd17920">
    <property type="entry name" value="DEXHc_RecQ"/>
    <property type="match status" value="1"/>
</dbReference>
<comment type="cofactor">
    <cofactor evidence="1">
        <name>Mg(2+)</name>
        <dbReference type="ChEBI" id="CHEBI:18420"/>
    </cofactor>
</comment>
<dbReference type="InterPro" id="IPR014001">
    <property type="entry name" value="Helicase_ATP-bd"/>
</dbReference>
<keyword evidence="9" id="KW-0238">DNA-binding</keyword>
<evidence type="ECO:0000256" key="14">
    <source>
        <dbReference type="ARBA" id="ARBA00044550"/>
    </source>
</evidence>
<dbReference type="InterPro" id="IPR004589">
    <property type="entry name" value="DNA_helicase_ATP-dep_RecQ"/>
</dbReference>
<dbReference type="GO" id="GO:0003677">
    <property type="term" value="F:DNA binding"/>
    <property type="evidence" value="ECO:0007669"/>
    <property type="project" value="UniProtKB-KW"/>
</dbReference>
<dbReference type="Pfam" id="PF00270">
    <property type="entry name" value="DEAD"/>
    <property type="match status" value="1"/>
</dbReference>
<dbReference type="AlphaFoldDB" id="A0A261G6T2"/>
<evidence type="ECO:0000259" key="18">
    <source>
        <dbReference type="PROSITE" id="PS51194"/>
    </source>
</evidence>
<evidence type="ECO:0000256" key="12">
    <source>
        <dbReference type="ARBA" id="ARBA00034808"/>
    </source>
</evidence>
<evidence type="ECO:0000256" key="7">
    <source>
        <dbReference type="ARBA" id="ARBA00022806"/>
    </source>
</evidence>
<dbReference type="NCBIfam" id="TIGR00614">
    <property type="entry name" value="recQ_fam"/>
    <property type="match status" value="1"/>
</dbReference>
<feature type="region of interest" description="Disordered" evidence="15">
    <location>
        <begin position="590"/>
        <end position="617"/>
    </location>
</feature>
<protein>
    <recommendedName>
        <fullName evidence="13">ATP-dependent DNA helicase RecQ</fullName>
        <ecNumber evidence="12">5.6.2.4</ecNumber>
    </recommendedName>
    <alternativeName>
        <fullName evidence="14">DNA 3'-5' helicase RecQ</fullName>
    </alternativeName>
</protein>
<evidence type="ECO:0000256" key="13">
    <source>
        <dbReference type="ARBA" id="ARBA00044535"/>
    </source>
</evidence>
<dbReference type="PROSITE" id="PS50967">
    <property type="entry name" value="HRDC"/>
    <property type="match status" value="1"/>
</dbReference>
<dbReference type="Gene3D" id="3.40.50.300">
    <property type="entry name" value="P-loop containing nucleotide triphosphate hydrolases"/>
    <property type="match status" value="2"/>
</dbReference>
<feature type="domain" description="Helicase C-terminal" evidence="18">
    <location>
        <begin position="255"/>
        <end position="402"/>
    </location>
</feature>
<dbReference type="SMART" id="SM00490">
    <property type="entry name" value="HELICc"/>
    <property type="match status" value="1"/>
</dbReference>
<evidence type="ECO:0000256" key="9">
    <source>
        <dbReference type="ARBA" id="ARBA00023125"/>
    </source>
</evidence>
<dbReference type="InterPro" id="IPR002121">
    <property type="entry name" value="HRDC_dom"/>
</dbReference>
<keyword evidence="8" id="KW-0067">ATP-binding</keyword>
<dbReference type="GO" id="GO:0009378">
    <property type="term" value="F:four-way junction helicase activity"/>
    <property type="evidence" value="ECO:0007669"/>
    <property type="project" value="TreeGrafter"/>
</dbReference>
<dbReference type="GO" id="GO:0043138">
    <property type="term" value="F:3'-5' DNA helicase activity"/>
    <property type="evidence" value="ECO:0007669"/>
    <property type="project" value="UniProtKB-EC"/>
</dbReference>
<dbReference type="Pfam" id="PF00271">
    <property type="entry name" value="Helicase_C"/>
    <property type="match status" value="1"/>
</dbReference>
<dbReference type="InterPro" id="IPR032284">
    <property type="entry name" value="RecQ_Zn-bd"/>
</dbReference>
<dbReference type="SMART" id="SM00487">
    <property type="entry name" value="DEXDc"/>
    <property type="match status" value="1"/>
</dbReference>
<keyword evidence="20" id="KW-1185">Reference proteome</keyword>
<dbReference type="GO" id="GO:0043590">
    <property type="term" value="C:bacterial nucleoid"/>
    <property type="evidence" value="ECO:0007669"/>
    <property type="project" value="TreeGrafter"/>
</dbReference>
<keyword evidence="10" id="KW-0413">Isomerase</keyword>